<keyword evidence="5" id="KW-0472">Membrane</keyword>
<comment type="similarity">
    <text evidence="2">Belongs to the GerABKC lipoprotein family.</text>
</comment>
<dbReference type="EMBL" id="BORQ01000003">
    <property type="protein sequence ID" value="GIO31312.1"/>
    <property type="molecule type" value="Genomic_DNA"/>
</dbReference>
<evidence type="ECO:0000256" key="7">
    <source>
        <dbReference type="ARBA" id="ARBA00023288"/>
    </source>
</evidence>
<reference evidence="10" key="1">
    <citation type="submission" date="2021-03" db="EMBL/GenBank/DDBJ databases">
        <title>Antimicrobial resistance genes in bacteria isolated from Japanese honey, and their potential for conferring macrolide and lincosamide resistance in the American foulbrood pathogen Paenibacillus larvae.</title>
        <authorList>
            <person name="Okamoto M."/>
            <person name="Kumagai M."/>
            <person name="Kanamori H."/>
            <person name="Takamatsu D."/>
        </authorList>
    </citation>
    <scope>NUCLEOTIDE SEQUENCE</scope>
    <source>
        <strain evidence="10">J2TS6</strain>
    </source>
</reference>
<evidence type="ECO:0008006" key="12">
    <source>
        <dbReference type="Google" id="ProtNLM"/>
    </source>
</evidence>
<proteinExistence type="inferred from homology"/>
<keyword evidence="7" id="KW-0449">Lipoprotein</keyword>
<dbReference type="InterPro" id="IPR057336">
    <property type="entry name" value="GerAC_N"/>
</dbReference>
<dbReference type="Pfam" id="PF05504">
    <property type="entry name" value="Spore_GerAC"/>
    <property type="match status" value="1"/>
</dbReference>
<dbReference type="InterPro" id="IPR008844">
    <property type="entry name" value="Spore_GerAC-like"/>
</dbReference>
<evidence type="ECO:0000256" key="5">
    <source>
        <dbReference type="ARBA" id="ARBA00023136"/>
    </source>
</evidence>
<dbReference type="InterPro" id="IPR046953">
    <property type="entry name" value="Spore_GerAC-like_C"/>
</dbReference>
<evidence type="ECO:0000256" key="3">
    <source>
        <dbReference type="ARBA" id="ARBA00022544"/>
    </source>
</evidence>
<accession>A0A919XIE7</accession>
<keyword evidence="4" id="KW-0732">Signal</keyword>
<dbReference type="Gene3D" id="6.20.190.10">
    <property type="entry name" value="Nutrient germinant receptor protein C, domain 1"/>
    <property type="match status" value="1"/>
</dbReference>
<comment type="subcellular location">
    <subcellularLocation>
        <location evidence="1">Membrane</location>
        <topology evidence="1">Lipid-anchor</topology>
    </subcellularLocation>
</comment>
<evidence type="ECO:0000313" key="10">
    <source>
        <dbReference type="EMBL" id="GIO31312.1"/>
    </source>
</evidence>
<protein>
    <recommendedName>
        <fullName evidence="12">Ger(X)C family spore germination protein</fullName>
    </recommendedName>
</protein>
<keyword evidence="11" id="KW-1185">Reference proteome</keyword>
<keyword evidence="3" id="KW-0309">Germination</keyword>
<dbReference type="PANTHER" id="PTHR35789:SF1">
    <property type="entry name" value="SPORE GERMINATION PROTEIN B3"/>
    <property type="match status" value="1"/>
</dbReference>
<evidence type="ECO:0000313" key="11">
    <source>
        <dbReference type="Proteomes" id="UP000679779"/>
    </source>
</evidence>
<dbReference type="GO" id="GO:0016020">
    <property type="term" value="C:membrane"/>
    <property type="evidence" value="ECO:0007669"/>
    <property type="project" value="UniProtKB-SubCell"/>
</dbReference>
<evidence type="ECO:0000256" key="1">
    <source>
        <dbReference type="ARBA" id="ARBA00004635"/>
    </source>
</evidence>
<evidence type="ECO:0000256" key="2">
    <source>
        <dbReference type="ARBA" id="ARBA00007886"/>
    </source>
</evidence>
<organism evidence="10 11">
    <name type="scientific">Paenibacillus albilobatus</name>
    <dbReference type="NCBI Taxonomy" id="2716884"/>
    <lineage>
        <taxon>Bacteria</taxon>
        <taxon>Bacillati</taxon>
        <taxon>Bacillota</taxon>
        <taxon>Bacilli</taxon>
        <taxon>Bacillales</taxon>
        <taxon>Paenibacillaceae</taxon>
        <taxon>Paenibacillus</taxon>
    </lineage>
</organism>
<comment type="caution">
    <text evidence="10">The sequence shown here is derived from an EMBL/GenBank/DDBJ whole genome shotgun (WGS) entry which is preliminary data.</text>
</comment>
<sequence>MRRFFRSQWLGKLVLALTIMSSISGCWSSYEINNLAIVTLLGIDLDENGQFKMSALIVDPTMMNSGGQGGGKMESPFLIASATGTNLFDSIRKISSTIPKKVYWAHLQAIIFGSEAAKDKMIPALDILARQHEFRKNIDVLVSKGKASDIIGMRPNLKSDMGAEIRGIIRLSPKTSLTMVSDISRLTQDISSDRTDHITGEISPSMEKGVEIIKSNKTTSAVSIRGTAVFKQDHFAGWMDQKETRGVLFLRDKVKGGIAKVPCRRDPSGMVSLQFSNVTTQKTPMIVNGQPEMKVSIDVKADIDEITCPDFHLNTQEVQYLNLKLKEQVIEYVEKALQKGQRQWGTDIFEFGDVIYKRFPKEWAKLKSSWRIDGLKKMKVRLDVSAHVTRSGLISDPLQAEESR</sequence>
<evidence type="ECO:0000256" key="6">
    <source>
        <dbReference type="ARBA" id="ARBA00023139"/>
    </source>
</evidence>
<keyword evidence="6" id="KW-0564">Palmitate</keyword>
<dbReference type="PROSITE" id="PS51257">
    <property type="entry name" value="PROKAR_LIPOPROTEIN"/>
    <property type="match status" value="1"/>
</dbReference>
<evidence type="ECO:0000259" key="9">
    <source>
        <dbReference type="Pfam" id="PF25198"/>
    </source>
</evidence>
<dbReference type="Gene3D" id="3.30.300.210">
    <property type="entry name" value="Nutrient germinant receptor protein C, domain 3"/>
    <property type="match status" value="1"/>
</dbReference>
<dbReference type="NCBIfam" id="TIGR02887">
    <property type="entry name" value="spore_ger_x_C"/>
    <property type="match status" value="1"/>
</dbReference>
<dbReference type="InterPro" id="IPR038501">
    <property type="entry name" value="Spore_GerAC_C_sf"/>
</dbReference>
<evidence type="ECO:0000256" key="4">
    <source>
        <dbReference type="ARBA" id="ARBA00022729"/>
    </source>
</evidence>
<dbReference type="Pfam" id="PF25198">
    <property type="entry name" value="Spore_GerAC_N"/>
    <property type="match status" value="1"/>
</dbReference>
<dbReference type="AlphaFoldDB" id="A0A919XIE7"/>
<evidence type="ECO:0000259" key="8">
    <source>
        <dbReference type="Pfam" id="PF05504"/>
    </source>
</evidence>
<name>A0A919XIE7_9BACL</name>
<gene>
    <name evidence="10" type="ORF">J2TS6_24530</name>
</gene>
<dbReference type="Proteomes" id="UP000679779">
    <property type="component" value="Unassembled WGS sequence"/>
</dbReference>
<feature type="domain" description="Spore germination protein N-terminal" evidence="9">
    <location>
        <begin position="30"/>
        <end position="198"/>
    </location>
</feature>
<dbReference type="GO" id="GO:0009847">
    <property type="term" value="P:spore germination"/>
    <property type="evidence" value="ECO:0007669"/>
    <property type="project" value="InterPro"/>
</dbReference>
<feature type="domain" description="Spore germination GerAC-like C-terminal" evidence="8">
    <location>
        <begin position="226"/>
        <end position="392"/>
    </location>
</feature>
<dbReference type="RefSeq" id="WP_160043302.1">
    <property type="nucleotide sequence ID" value="NZ_BORQ01000003.1"/>
</dbReference>
<dbReference type="PANTHER" id="PTHR35789">
    <property type="entry name" value="SPORE GERMINATION PROTEIN B3"/>
    <property type="match status" value="1"/>
</dbReference>